<sequence length="74" mass="8428">MSKTGVLLCHQAGVQWHDFSSLQLLPPTFKRFPWLSLRSSWDCRCVPPCWLIFCILVNSGFHHVGQDGLDLLTS</sequence>
<organism evidence="1">
    <name type="scientific">Pongo abelii</name>
    <name type="common">Sumatran orangutan</name>
    <name type="synonym">Pongo pygmaeus abelii</name>
    <dbReference type="NCBI Taxonomy" id="9601"/>
    <lineage>
        <taxon>Eukaryota</taxon>
        <taxon>Metazoa</taxon>
        <taxon>Chordata</taxon>
        <taxon>Craniata</taxon>
        <taxon>Vertebrata</taxon>
        <taxon>Euteleostomi</taxon>
        <taxon>Mammalia</taxon>
        <taxon>Eutheria</taxon>
        <taxon>Euarchontoglires</taxon>
        <taxon>Primates</taxon>
        <taxon>Haplorrhini</taxon>
        <taxon>Catarrhini</taxon>
        <taxon>Hominidae</taxon>
        <taxon>Pongo</taxon>
    </lineage>
</organism>
<dbReference type="EMBL" id="NDHI03003662">
    <property type="protein sequence ID" value="PNJ10481.1"/>
    <property type="molecule type" value="Genomic_DNA"/>
</dbReference>
<dbReference type="PRINTS" id="PR02045">
    <property type="entry name" value="F138DOMAIN"/>
</dbReference>
<proteinExistence type="predicted"/>
<evidence type="ECO:0000313" key="1">
    <source>
        <dbReference type="EMBL" id="PNJ10481.1"/>
    </source>
</evidence>
<reference evidence="1" key="1">
    <citation type="submission" date="2017-12" db="EMBL/GenBank/DDBJ databases">
        <title>High-resolution comparative analysis of great ape genomes.</title>
        <authorList>
            <person name="Pollen A."/>
            <person name="Hastie A."/>
            <person name="Hormozdiari F."/>
            <person name="Dougherty M."/>
            <person name="Liu R."/>
            <person name="Chaisson M."/>
            <person name="Hoppe E."/>
            <person name="Hill C."/>
            <person name="Pang A."/>
            <person name="Hillier L."/>
            <person name="Baker C."/>
            <person name="Armstrong J."/>
            <person name="Shendure J."/>
            <person name="Paten B."/>
            <person name="Wilson R."/>
            <person name="Chao H."/>
            <person name="Schneider V."/>
            <person name="Ventura M."/>
            <person name="Kronenberg Z."/>
            <person name="Murali S."/>
            <person name="Gordon D."/>
            <person name="Cantsilieris S."/>
            <person name="Munson K."/>
            <person name="Nelson B."/>
            <person name="Raja A."/>
            <person name="Underwood J."/>
            <person name="Diekhans M."/>
            <person name="Fiddes I."/>
            <person name="Haussler D."/>
            <person name="Eichler E."/>
        </authorList>
    </citation>
    <scope>NUCLEOTIDE SEQUENCE [LARGE SCALE GENOMIC DNA]</scope>
    <source>
        <strain evidence="1">Susie</strain>
    </source>
</reference>
<dbReference type="PANTHER" id="PTHR46254:SF3">
    <property type="entry name" value="SECRETED PROTEIN"/>
    <property type="match status" value="1"/>
</dbReference>
<dbReference type="STRING" id="9601.ENSPPYP00000003890"/>
<gene>
    <name evidence="1" type="ORF">CR201_G0049406</name>
</gene>
<comment type="caution">
    <text evidence="1">The sequence shown here is derived from an EMBL/GenBank/DDBJ whole genome shotgun (WGS) entry which is preliminary data.</text>
</comment>
<name>A0A2J8RPN1_PONAB</name>
<dbReference type="PANTHER" id="PTHR46254">
    <property type="entry name" value="PROTEIN GVQW1-RELATED"/>
    <property type="match status" value="1"/>
</dbReference>
<protein>
    <submittedName>
        <fullName evidence="1">SEPT2 isoform 30</fullName>
    </submittedName>
</protein>
<dbReference type="AlphaFoldDB" id="A0A2J8RPN1"/>
<accession>A0A2J8RPN1</accession>